<keyword evidence="2" id="KW-0812">Transmembrane</keyword>
<keyword evidence="4" id="KW-1185">Reference proteome</keyword>
<feature type="region of interest" description="Disordered" evidence="1">
    <location>
        <begin position="128"/>
        <end position="156"/>
    </location>
</feature>
<evidence type="ECO:0000313" key="4">
    <source>
        <dbReference type="Proteomes" id="UP001190700"/>
    </source>
</evidence>
<dbReference type="Proteomes" id="UP001190700">
    <property type="component" value="Unassembled WGS sequence"/>
</dbReference>
<comment type="caution">
    <text evidence="3">The sequence shown here is derived from an EMBL/GenBank/DDBJ whole genome shotgun (WGS) entry which is preliminary data.</text>
</comment>
<feature type="region of interest" description="Disordered" evidence="1">
    <location>
        <begin position="419"/>
        <end position="478"/>
    </location>
</feature>
<reference evidence="3 4" key="1">
    <citation type="journal article" date="2015" name="Genome Biol. Evol.">
        <title>Comparative Genomics of a Bacterivorous Green Alga Reveals Evolutionary Causalities and Consequences of Phago-Mixotrophic Mode of Nutrition.</title>
        <authorList>
            <person name="Burns J.A."/>
            <person name="Paasch A."/>
            <person name="Narechania A."/>
            <person name="Kim E."/>
        </authorList>
    </citation>
    <scope>NUCLEOTIDE SEQUENCE [LARGE SCALE GENOMIC DNA]</scope>
    <source>
        <strain evidence="3 4">PLY_AMNH</strain>
    </source>
</reference>
<feature type="compositionally biased region" description="Pro residues" evidence="1">
    <location>
        <begin position="321"/>
        <end position="339"/>
    </location>
</feature>
<evidence type="ECO:0000256" key="2">
    <source>
        <dbReference type="SAM" id="Phobius"/>
    </source>
</evidence>
<protein>
    <recommendedName>
        <fullName evidence="5">Transmembrane protein</fullName>
    </recommendedName>
</protein>
<feature type="compositionally biased region" description="Basic and acidic residues" evidence="1">
    <location>
        <begin position="469"/>
        <end position="478"/>
    </location>
</feature>
<gene>
    <name evidence="3" type="ORF">CYMTET_20207</name>
</gene>
<feature type="transmembrane region" description="Helical" evidence="2">
    <location>
        <begin position="62"/>
        <end position="81"/>
    </location>
</feature>
<feature type="compositionally biased region" description="Pro residues" evidence="1">
    <location>
        <begin position="424"/>
        <end position="437"/>
    </location>
</feature>
<evidence type="ECO:0000313" key="3">
    <source>
        <dbReference type="EMBL" id="KAK3271442.1"/>
    </source>
</evidence>
<keyword evidence="2" id="KW-1133">Transmembrane helix</keyword>
<name>A0AAE0L4E3_9CHLO</name>
<evidence type="ECO:0008006" key="5">
    <source>
        <dbReference type="Google" id="ProtNLM"/>
    </source>
</evidence>
<keyword evidence="2" id="KW-0472">Membrane</keyword>
<sequence length="478" mass="52514">MDLLNPLLQKLEHTVAVHSACYALSEHCERPSARGRFVAHFFLTMNFHRVPRKHRPPDRTRLKLAAGASLIVAVIVIISGYRHFKQGSDVRESIHDIEAHIENHLLSSTPPLPDAPKISWDLSKEELESSSLTGDPATTIVPRSHPRRAAVPDGRGKRAEGIMDMWGSAAEQRLESSAERLQRFRDREHSAMNPMDASRPEQASTEGAAQQLDHLQAVDELKVLIPSPPIPPAYLRPDAPPALETGWEMMQLPYKPPPVPPAPPEEEADLIPLDETLKRAAWQEAHPERRSDLAPPLTISPPEKVYLLDGTEFIKPTFAPTAPPSPEFPPPRPPTPPSRPFVRQDTRMGGLNLDVVFVPAPASAPALAPELAPMPAPYVIYDEALVGREQVKEYAPGEVEAVDEAVNEELFGLSVHEEYSPHLSLPPPQLHTPPAPFPHSKSAPKLTSLYPPPAAATVTPPPSSARQHSRPEPADRVA</sequence>
<proteinExistence type="predicted"/>
<accession>A0AAE0L4E3</accession>
<dbReference type="AlphaFoldDB" id="A0AAE0L4E3"/>
<feature type="compositionally biased region" description="Pro residues" evidence="1">
    <location>
        <begin position="450"/>
        <end position="463"/>
    </location>
</feature>
<dbReference type="EMBL" id="LGRX02009741">
    <property type="protein sequence ID" value="KAK3271442.1"/>
    <property type="molecule type" value="Genomic_DNA"/>
</dbReference>
<organism evidence="3 4">
    <name type="scientific">Cymbomonas tetramitiformis</name>
    <dbReference type="NCBI Taxonomy" id="36881"/>
    <lineage>
        <taxon>Eukaryota</taxon>
        <taxon>Viridiplantae</taxon>
        <taxon>Chlorophyta</taxon>
        <taxon>Pyramimonadophyceae</taxon>
        <taxon>Pyramimonadales</taxon>
        <taxon>Pyramimonadaceae</taxon>
        <taxon>Cymbomonas</taxon>
    </lineage>
</organism>
<evidence type="ECO:0000256" key="1">
    <source>
        <dbReference type="SAM" id="MobiDB-lite"/>
    </source>
</evidence>
<feature type="region of interest" description="Disordered" evidence="1">
    <location>
        <begin position="316"/>
        <end position="339"/>
    </location>
</feature>